<evidence type="ECO:0000313" key="2">
    <source>
        <dbReference type="EMBL" id="RVU26931.1"/>
    </source>
</evidence>
<dbReference type="EMBL" id="SACY01000001">
    <property type="protein sequence ID" value="RVU26931.1"/>
    <property type="molecule type" value="Genomic_DNA"/>
</dbReference>
<keyword evidence="1" id="KW-1133">Transmembrane helix</keyword>
<evidence type="ECO:0000313" key="3">
    <source>
        <dbReference type="Proteomes" id="UP000282832"/>
    </source>
</evidence>
<dbReference type="Proteomes" id="UP000282832">
    <property type="component" value="Unassembled WGS sequence"/>
</dbReference>
<dbReference type="AlphaFoldDB" id="A0A437PXE9"/>
<organism evidence="2 3">
    <name type="scientific">Sandaracinomonas limnophila</name>
    <dbReference type="NCBI Taxonomy" id="1862386"/>
    <lineage>
        <taxon>Bacteria</taxon>
        <taxon>Pseudomonadati</taxon>
        <taxon>Bacteroidota</taxon>
        <taxon>Cytophagia</taxon>
        <taxon>Cytophagales</taxon>
        <taxon>Flectobacillaceae</taxon>
        <taxon>Sandaracinomonas</taxon>
    </lineage>
</organism>
<feature type="transmembrane region" description="Helical" evidence="1">
    <location>
        <begin position="82"/>
        <end position="102"/>
    </location>
</feature>
<feature type="transmembrane region" description="Helical" evidence="1">
    <location>
        <begin position="165"/>
        <end position="190"/>
    </location>
</feature>
<proteinExistence type="predicted"/>
<keyword evidence="1" id="KW-0812">Transmembrane</keyword>
<feature type="transmembrane region" description="Helical" evidence="1">
    <location>
        <begin position="114"/>
        <end position="145"/>
    </location>
</feature>
<keyword evidence="1" id="KW-0472">Membrane</keyword>
<dbReference type="OrthoDB" id="981402at2"/>
<feature type="transmembrane region" description="Helical" evidence="1">
    <location>
        <begin position="305"/>
        <end position="325"/>
    </location>
</feature>
<feature type="transmembrane region" description="Helical" evidence="1">
    <location>
        <begin position="247"/>
        <end position="269"/>
    </location>
</feature>
<feature type="transmembrane region" description="Helical" evidence="1">
    <location>
        <begin position="202"/>
        <end position="221"/>
    </location>
</feature>
<sequence>MLRFLKSGSSISLLLFIAASFFFIYSKIENHSIPFAWELRYFLLGEKLNQGFRLYQDILENIAPASAAIYSLLHLFSIPLKLTPLIAIGIIGIQGIIFQLTIQKFDLLPKLGYLPFMLYVSMFFISMELWSLSPALMGLTFLILAWNEIVYQQRGLQANDRVFLIGLHLGLASLFFFSYAFFLLWGLYALIAYTGVNFRQIILFLVGFIFPYLISISYLNYTENLGSLFQVFQASAFHFNVIKSKDLYHIFISYLPGLTIALMGFYILLSTNKIRTNAKKAQQSNFAWIILSIILLFTLPNYSRYNLVFFIPGFCLIGFHIFFLFKKPWAQELNIWITISLLFISQQIEFKQDKSEFLKPGKLPLKNEKLLILGPQIEEYLNNKMSGPFINWELSKSLFENINDYEKVITLTELFEKNPPTYIFDPEKTFKRIQTKIPNIGLKYREFGNNIFKRVD</sequence>
<keyword evidence="3" id="KW-1185">Reference proteome</keyword>
<feature type="transmembrane region" description="Helical" evidence="1">
    <location>
        <begin position="281"/>
        <end position="299"/>
    </location>
</feature>
<evidence type="ECO:0000256" key="1">
    <source>
        <dbReference type="SAM" id="Phobius"/>
    </source>
</evidence>
<dbReference type="RefSeq" id="WP_127802482.1">
    <property type="nucleotide sequence ID" value="NZ_SACY01000001.1"/>
</dbReference>
<evidence type="ECO:0008006" key="4">
    <source>
        <dbReference type="Google" id="ProtNLM"/>
    </source>
</evidence>
<gene>
    <name evidence="2" type="ORF">EOJ36_02735</name>
</gene>
<protein>
    <recommendedName>
        <fullName evidence="4">Glycosyltransferase RgtA/B/C/D-like domain-containing protein</fullName>
    </recommendedName>
</protein>
<comment type="caution">
    <text evidence="2">The sequence shown here is derived from an EMBL/GenBank/DDBJ whole genome shotgun (WGS) entry which is preliminary data.</text>
</comment>
<accession>A0A437PXE9</accession>
<name>A0A437PXE9_9BACT</name>
<reference evidence="2 3" key="1">
    <citation type="submission" date="2019-01" db="EMBL/GenBank/DDBJ databases">
        <authorList>
            <person name="Chen W.-M."/>
        </authorList>
    </citation>
    <scope>NUCLEOTIDE SEQUENCE [LARGE SCALE GENOMIC DNA]</scope>
    <source>
        <strain evidence="2 3">FSY-15</strain>
    </source>
</reference>